<organism evidence="3 4">
    <name type="scientific">Brassica cretica</name>
    <name type="common">Mustard</name>
    <dbReference type="NCBI Taxonomy" id="69181"/>
    <lineage>
        <taxon>Eukaryota</taxon>
        <taxon>Viridiplantae</taxon>
        <taxon>Streptophyta</taxon>
        <taxon>Embryophyta</taxon>
        <taxon>Tracheophyta</taxon>
        <taxon>Spermatophyta</taxon>
        <taxon>Magnoliopsida</taxon>
        <taxon>eudicotyledons</taxon>
        <taxon>Gunneridae</taxon>
        <taxon>Pentapetalae</taxon>
        <taxon>rosids</taxon>
        <taxon>malvids</taxon>
        <taxon>Brassicales</taxon>
        <taxon>Brassicaceae</taxon>
        <taxon>Brassiceae</taxon>
        <taxon>Brassica</taxon>
    </lineage>
</organism>
<dbReference type="NCBIfam" id="TIGR01640">
    <property type="entry name" value="F_box_assoc_1"/>
    <property type="match status" value="1"/>
</dbReference>
<dbReference type="InterPro" id="IPR001810">
    <property type="entry name" value="F-box_dom"/>
</dbReference>
<dbReference type="OrthoDB" id="10353140at2759"/>
<dbReference type="SUPFAM" id="SSF81383">
    <property type="entry name" value="F-box domain"/>
    <property type="match status" value="1"/>
</dbReference>
<evidence type="ECO:0008006" key="5">
    <source>
        <dbReference type="Google" id="ProtNLM"/>
    </source>
</evidence>
<dbReference type="InterPro" id="IPR036047">
    <property type="entry name" value="F-box-like_dom_sf"/>
</dbReference>
<dbReference type="Proteomes" id="UP000712600">
    <property type="component" value="Unassembled WGS sequence"/>
</dbReference>
<evidence type="ECO:0000259" key="2">
    <source>
        <dbReference type="Pfam" id="PF07734"/>
    </source>
</evidence>
<dbReference type="Pfam" id="PF07734">
    <property type="entry name" value="FBA_1"/>
    <property type="match status" value="1"/>
</dbReference>
<name>A0A3N6RL21_BRACR</name>
<evidence type="ECO:0000313" key="4">
    <source>
        <dbReference type="Proteomes" id="UP000712600"/>
    </source>
</evidence>
<dbReference type="AlphaFoldDB" id="A0A3N6RL21"/>
<feature type="domain" description="F-box" evidence="1">
    <location>
        <begin position="5"/>
        <end position="43"/>
    </location>
</feature>
<dbReference type="Pfam" id="PF00646">
    <property type="entry name" value="F-box"/>
    <property type="match status" value="1"/>
</dbReference>
<proteinExistence type="predicted"/>
<dbReference type="InterPro" id="IPR017451">
    <property type="entry name" value="F-box-assoc_interact_dom"/>
</dbReference>
<dbReference type="EMBL" id="QGKX02000996">
    <property type="protein sequence ID" value="KAF3556876.1"/>
    <property type="molecule type" value="Genomic_DNA"/>
</dbReference>
<dbReference type="InterPro" id="IPR006527">
    <property type="entry name" value="F-box-assoc_dom_typ1"/>
</dbReference>
<reference evidence="3" key="1">
    <citation type="submission" date="2019-12" db="EMBL/GenBank/DDBJ databases">
        <title>Genome sequencing and annotation of Brassica cretica.</title>
        <authorList>
            <person name="Studholme D.J."/>
            <person name="Sarris P."/>
        </authorList>
    </citation>
    <scope>NUCLEOTIDE SEQUENCE</scope>
    <source>
        <strain evidence="3">PFS-109/04</strain>
        <tissue evidence="3">Leaf</tissue>
    </source>
</reference>
<accession>A0A3N6RL21</accession>
<evidence type="ECO:0000313" key="3">
    <source>
        <dbReference type="EMBL" id="KAF3556876.1"/>
    </source>
</evidence>
<comment type="caution">
    <text evidence="3">The sequence shown here is derived from an EMBL/GenBank/DDBJ whole genome shotgun (WGS) entry which is preliminary data.</text>
</comment>
<feature type="domain" description="F-box associated beta-propeller type 1" evidence="2">
    <location>
        <begin position="101"/>
        <end position="299"/>
    </location>
</feature>
<evidence type="ECO:0000259" key="1">
    <source>
        <dbReference type="Pfam" id="PF00646"/>
    </source>
</evidence>
<protein>
    <recommendedName>
        <fullName evidence="5">F-box domain-containing protein</fullName>
    </recommendedName>
</protein>
<sequence length="307" mass="35317">MKTICDLPVDLVEDEIISRVPMTSLRSVRSTCKKWNTSCKNRIIFGKAAKKMMDSRRISLMNIDLSKDNGDLSIRQARGVESYLGQTRWIEPRNSFQSSESSSSWKVLDDVTPDWEIWDHHLHNVSLKGNAYFPAHKIITEEGRSVAGFFVCFDYTTERFGPLLPLPCQYYRGRVSVSYSCVREEQLTVLYQHWDARETIEISVTDKIGLDVVSWTKFLKVVSSICVHPSSSSFFIDVGKKIVVVFLLEMVHAYLYQTDHVFGQDGYFKSVRIRQAPDLEDIFYGPTLVCSSYLPSLLQPIRLIERM</sequence>
<gene>
    <name evidence="3" type="ORF">F2Q69_00017473</name>
</gene>